<dbReference type="InterPro" id="IPR039672">
    <property type="entry name" value="MFS_2"/>
</dbReference>
<dbReference type="EMBL" id="JBEPLU010000003">
    <property type="protein sequence ID" value="MET3528355.1"/>
    <property type="molecule type" value="Genomic_DNA"/>
</dbReference>
<feature type="transmembrane region" description="Helical" evidence="2">
    <location>
        <begin position="407"/>
        <end position="432"/>
    </location>
</feature>
<evidence type="ECO:0000313" key="4">
    <source>
        <dbReference type="Proteomes" id="UP001549110"/>
    </source>
</evidence>
<feature type="transmembrane region" description="Helical" evidence="2">
    <location>
        <begin position="150"/>
        <end position="172"/>
    </location>
</feature>
<accession>A0ABV2EMT5</accession>
<feature type="transmembrane region" description="Helical" evidence="2">
    <location>
        <begin position="297"/>
        <end position="316"/>
    </location>
</feature>
<evidence type="ECO:0000256" key="1">
    <source>
        <dbReference type="ARBA" id="ARBA00009617"/>
    </source>
</evidence>
<feature type="transmembrane region" description="Helical" evidence="2">
    <location>
        <begin position="41"/>
        <end position="64"/>
    </location>
</feature>
<protein>
    <submittedName>
        <fullName evidence="3">Na+/melibiose symporter-like transporter</fullName>
    </submittedName>
</protein>
<dbReference type="Gene3D" id="1.20.1250.20">
    <property type="entry name" value="MFS general substrate transporter like domains"/>
    <property type="match status" value="2"/>
</dbReference>
<keyword evidence="4" id="KW-1185">Reference proteome</keyword>
<gene>
    <name evidence="3" type="ORF">ABID41_003494</name>
</gene>
<dbReference type="Pfam" id="PF13347">
    <property type="entry name" value="MFS_2"/>
    <property type="match status" value="1"/>
</dbReference>
<name>A0ABV2EMT5_9CAUL</name>
<feature type="transmembrane region" description="Helical" evidence="2">
    <location>
        <begin position="362"/>
        <end position="387"/>
    </location>
</feature>
<dbReference type="SUPFAM" id="SSF103473">
    <property type="entry name" value="MFS general substrate transporter"/>
    <property type="match status" value="1"/>
</dbReference>
<dbReference type="PANTHER" id="PTHR11328">
    <property type="entry name" value="MAJOR FACILITATOR SUPERFAMILY DOMAIN-CONTAINING PROTEIN"/>
    <property type="match status" value="1"/>
</dbReference>
<feature type="transmembrane region" description="Helical" evidence="2">
    <location>
        <begin position="184"/>
        <end position="204"/>
    </location>
</feature>
<organism evidence="3 4">
    <name type="scientific">Phenylobacterium koreense</name>
    <dbReference type="NCBI Taxonomy" id="266125"/>
    <lineage>
        <taxon>Bacteria</taxon>
        <taxon>Pseudomonadati</taxon>
        <taxon>Pseudomonadota</taxon>
        <taxon>Alphaproteobacteria</taxon>
        <taxon>Caulobacterales</taxon>
        <taxon>Caulobacteraceae</taxon>
        <taxon>Phenylobacterium</taxon>
    </lineage>
</organism>
<feature type="transmembrane region" description="Helical" evidence="2">
    <location>
        <begin position="234"/>
        <end position="257"/>
    </location>
</feature>
<feature type="transmembrane region" description="Helical" evidence="2">
    <location>
        <begin position="85"/>
        <end position="104"/>
    </location>
</feature>
<dbReference type="RefSeq" id="WP_354298282.1">
    <property type="nucleotide sequence ID" value="NZ_JBEPLU010000003.1"/>
</dbReference>
<dbReference type="Proteomes" id="UP001549110">
    <property type="component" value="Unassembled WGS sequence"/>
</dbReference>
<evidence type="ECO:0000256" key="2">
    <source>
        <dbReference type="SAM" id="Phobius"/>
    </source>
</evidence>
<reference evidence="3 4" key="1">
    <citation type="submission" date="2024-06" db="EMBL/GenBank/DDBJ databases">
        <title>Genomic Encyclopedia of Type Strains, Phase IV (KMG-IV): sequencing the most valuable type-strain genomes for metagenomic binning, comparative biology and taxonomic classification.</title>
        <authorList>
            <person name="Goeker M."/>
        </authorList>
    </citation>
    <scope>NUCLEOTIDE SEQUENCE [LARGE SCALE GENOMIC DNA]</scope>
    <source>
        <strain evidence="3 4">DSM 17809</strain>
    </source>
</reference>
<dbReference type="InterPro" id="IPR036259">
    <property type="entry name" value="MFS_trans_sf"/>
</dbReference>
<sequence length="471" mass="50174">MANPAPGGQNRLPLHVVMAFASTALPVAAIGLVMGVYLPRFFASAVGLSLAAVGGAFTIVRLIDMALDPLLGMAMDRTRTRFGRYRVWLSIGAPIVMAAVYMLFMAKPGITEFYLIGWLLVLYLGISIVTLSQAAWGASLATGYHDRSRVYGLIQAVGVVGAVLILLLPMALGPKAAGAAGVHAMGWFCIIAVPIALFICLSLTPERVATDVAKERVTLNDYISLVRRPEMARLIFADLFMALGPGTTAALYLFFFHDARGYSHQQTNFLLVLYIAAGLVGAMFWGWLAQKVGKHRALMISTVCYAISQSALMLIPPATMPLAIPGMISVGFVSSAFILIVRAMVADVADEVRLETGKERVGLLYALVTTTQKIGTAITVGISFTVLDLVGYNAAEGAVNTPAAIRGLELCYVFAPIILVFFGGAAFIGWKLDAKRHAEIRRKLDERDALAAEAGLLDAVAGASVAVQAPH</sequence>
<keyword evidence="2" id="KW-0472">Membrane</keyword>
<feature type="transmembrane region" description="Helical" evidence="2">
    <location>
        <begin position="269"/>
        <end position="288"/>
    </location>
</feature>
<keyword evidence="2" id="KW-0812">Transmembrane</keyword>
<dbReference type="PANTHER" id="PTHR11328:SF24">
    <property type="entry name" value="MAJOR FACILITATOR SUPERFAMILY (MFS) PROFILE DOMAIN-CONTAINING PROTEIN"/>
    <property type="match status" value="1"/>
</dbReference>
<feature type="transmembrane region" description="Helical" evidence="2">
    <location>
        <begin position="116"/>
        <end position="138"/>
    </location>
</feature>
<comment type="caution">
    <text evidence="3">The sequence shown here is derived from an EMBL/GenBank/DDBJ whole genome shotgun (WGS) entry which is preliminary data.</text>
</comment>
<proteinExistence type="inferred from homology"/>
<feature type="transmembrane region" description="Helical" evidence="2">
    <location>
        <begin position="322"/>
        <end position="341"/>
    </location>
</feature>
<feature type="transmembrane region" description="Helical" evidence="2">
    <location>
        <begin position="12"/>
        <end position="35"/>
    </location>
</feature>
<comment type="similarity">
    <text evidence="1">Belongs to the sodium:galactoside symporter (TC 2.A.2) family.</text>
</comment>
<keyword evidence="2" id="KW-1133">Transmembrane helix</keyword>
<evidence type="ECO:0000313" key="3">
    <source>
        <dbReference type="EMBL" id="MET3528355.1"/>
    </source>
</evidence>